<gene>
    <name evidence="2" type="ORF">NTEN_LOCUS12801</name>
</gene>
<feature type="non-terminal residue" evidence="2">
    <location>
        <position position="1674"/>
    </location>
</feature>
<protein>
    <submittedName>
        <fullName evidence="2">Uncharacterized protein</fullName>
    </submittedName>
</protein>
<feature type="region of interest" description="Disordered" evidence="1">
    <location>
        <begin position="118"/>
        <end position="173"/>
    </location>
</feature>
<evidence type="ECO:0000256" key="1">
    <source>
        <dbReference type="SAM" id="MobiDB-lite"/>
    </source>
</evidence>
<dbReference type="OrthoDB" id="6628034at2759"/>
<evidence type="ECO:0000313" key="2">
    <source>
        <dbReference type="EMBL" id="CAB0007527.1"/>
    </source>
</evidence>
<keyword evidence="3" id="KW-1185">Reference proteome</keyword>
<feature type="compositionally biased region" description="Basic and acidic residues" evidence="1">
    <location>
        <begin position="130"/>
        <end position="168"/>
    </location>
</feature>
<reference evidence="2 3" key="1">
    <citation type="submission" date="2020-02" db="EMBL/GenBank/DDBJ databases">
        <authorList>
            <person name="Ferguson B K."/>
        </authorList>
    </citation>
    <scope>NUCLEOTIDE SEQUENCE [LARGE SCALE GENOMIC DNA]</scope>
</reference>
<name>A0A6H5GT30_9HEMI</name>
<proteinExistence type="predicted"/>
<evidence type="ECO:0000313" key="3">
    <source>
        <dbReference type="Proteomes" id="UP000479000"/>
    </source>
</evidence>
<feature type="region of interest" description="Disordered" evidence="1">
    <location>
        <begin position="1170"/>
        <end position="1221"/>
    </location>
</feature>
<dbReference type="Proteomes" id="UP000479000">
    <property type="component" value="Unassembled WGS sequence"/>
</dbReference>
<sequence>MDHDRNDFDETSLKSCGLTSSSSLNISLSLNSSFSSSLNSLAGHFVLPCRYSNETLFTLPICHGSSMRRTMERCSFICHLPKWVPSSPEDGSTRTGGKDSAEDRKSLVERVNCEWRKGTESLDPSPVATHARESEEKRREIPRRTGEDRLSKKTEGEDGNGDGRDKDNGGPNTQQLVQALVDNGIIQLNHKATIRVIDNSKPESQDLADFKTLNLGTFAVKQSSDTRSGTVSLLSSIEIPVPSSQCNIMLIQHHKIFGENEEKLSRVQRIRISCFRSSYFRYIFDKTSPGRHRLLYPFLGLRARILLETVGDGESSEQKVVSLVQNRQVLIQRNLVLQGPVIGKSPSLVHLVQESPPPLTPTPPATVDWSTIIRVYGNTNKEREETSIFTTVKDYSNHKNRSRNIAHRPKWEWSVGEKRPVKNRESKLFGWNEEKKPGQRNTSPAGVSAFKTRPIRLPAVTVWLSLSFSGLDHLRSIMHEATATQLPTARAGFREFLRIFKTKLGLLLILGKHRRSRILGTGLLSIQIPYVYILIVPVDSYASTLRSRCLLDRARVLPHKTFQRVLTLMITSDYVAFVWKFRSRRRSHQPAKRIRKIYRLQIMAKRSFEFNEIVSEKLPEWANPKVRMEKKRLQKRKMNRHFSGWLREVKLLDPDEVKKLASDEGDAAQWRKDHARYVRKALLYEYTFKKATPCPQKLAPSDKTENVVGNTNKSQATVEFSTVGTVDVRTDSKFVKSIGPVSTENSKIVEDQASTDLEEDPGSEVQNSQNQIDEIVEKLVKQQLSNALTAKIRQVRRILKAGILFDVVLENARNHVTFLMDNLRADAGSQYESRLNLLLESGPNLVTEKIMGQIFETPSHKLDDKIVECFSNALLKPITEALLSKHVNADRTIVTTSFGRKEIADLVAHELVLKQEICTIFKVAEEVSNQVAREMVETAAPTLEALDPELKESMKKRSSVSVEDVAPLDLRTELRSFYDNHIAEISKKALEEAKRNLKHLRHPDVARANIDKTYVEESTLEYKKSCHCETDHRKSSCELEKNSRKTAPVPKERIVTAILYPEYDSNLKLVCDGTWKCQAYPIERELRDIPYRFAYAPPRIVNQIKEMKRLKKSDAPIVEKVLINMEKRRQGKDMKSVLKKIINDKAGGIPGISNMAEYLEPGNSILFGSQNEGSSVMSEKQKAPSSKIIREKGFGKPGTAPASSQKKTGPPADAKKFSRESCIPRAEKRSPYLKHVMHGYQYGMIPVTPCRFHKIKTLDRVLKKFETAGTTGAVEHHLETKCPPVDVSSLRPVPRLVDSYKEWKRKDERHSSLWTRSLNDNRTKRMATYRKIFGQDPVYGFMSNWERPSRSLSQPIGNICPRVREHKHLPFFLQHEGGGKFPTVSKVRSRRVREKNTRTVSLKIPAGKRLARLWIEVVFRIVFPSREFAEKPIVSFPYNLNNFGKLAGYGRHYGPYHQEQRVHGVYRPTTSYTHHIPSRLHPPLNASTPLLRDLFPQLIMKVIKNRLNGKFNGIERSAALKKWIVPGLKALQTPGLEGPFGSRPIVIPSPAGEVFAPEPRERPQLHHPPPGGFCSPDTHSDQFMLKSIALPKNVAKLKNAILRLTYSYHYSPSRSEALSESQLIWIGELMPRELFHIGSGCMGVFQGKTCIPWPHTVRFVKPDISRSTFSEDAE</sequence>
<accession>A0A6H5GT30</accession>
<feature type="region of interest" description="Disordered" evidence="1">
    <location>
        <begin position="745"/>
        <end position="766"/>
    </location>
</feature>
<dbReference type="EMBL" id="CADCXU010019138">
    <property type="protein sequence ID" value="CAB0007527.1"/>
    <property type="molecule type" value="Genomic_DNA"/>
</dbReference>
<organism evidence="2 3">
    <name type="scientific">Nesidiocoris tenuis</name>
    <dbReference type="NCBI Taxonomy" id="355587"/>
    <lineage>
        <taxon>Eukaryota</taxon>
        <taxon>Metazoa</taxon>
        <taxon>Ecdysozoa</taxon>
        <taxon>Arthropoda</taxon>
        <taxon>Hexapoda</taxon>
        <taxon>Insecta</taxon>
        <taxon>Pterygota</taxon>
        <taxon>Neoptera</taxon>
        <taxon>Paraneoptera</taxon>
        <taxon>Hemiptera</taxon>
        <taxon>Heteroptera</taxon>
        <taxon>Panheteroptera</taxon>
        <taxon>Cimicomorpha</taxon>
        <taxon>Miridae</taxon>
        <taxon>Dicyphina</taxon>
        <taxon>Nesidiocoris</taxon>
    </lineage>
</organism>